<name>A0A1H0KUK8_9HYPH</name>
<proteinExistence type="predicted"/>
<protein>
    <submittedName>
        <fullName evidence="1">Uncharacterized protein</fullName>
    </submittedName>
</protein>
<dbReference type="AlphaFoldDB" id="A0A1H0KUK8"/>
<accession>A0A1H0KUK8</accession>
<reference evidence="2" key="1">
    <citation type="submission" date="2016-10" db="EMBL/GenBank/DDBJ databases">
        <authorList>
            <person name="Varghese N."/>
            <person name="Submissions S."/>
        </authorList>
    </citation>
    <scope>NUCLEOTIDE SEQUENCE [LARGE SCALE GENOMIC DNA]</scope>
    <source>
        <strain evidence="2">BL47</strain>
    </source>
</reference>
<dbReference type="EMBL" id="FNHS01000029">
    <property type="protein sequence ID" value="SDO59482.1"/>
    <property type="molecule type" value="Genomic_DNA"/>
</dbReference>
<keyword evidence="2" id="KW-1185">Reference proteome</keyword>
<dbReference type="Proteomes" id="UP000198704">
    <property type="component" value="Unassembled WGS sequence"/>
</dbReference>
<sequence length="95" mass="9779">MVGPNLEQAAQVIAENVVSAVVRDPASPLRDTPMARDAAVTAIMVALLRIMPTDDSNRLADACNRGLGELAIIGALGPLVEAVDPDDGSVTMRAG</sequence>
<evidence type="ECO:0000313" key="2">
    <source>
        <dbReference type="Proteomes" id="UP000198704"/>
    </source>
</evidence>
<evidence type="ECO:0000313" key="1">
    <source>
        <dbReference type="EMBL" id="SDO59482.1"/>
    </source>
</evidence>
<organism evidence="1 2">
    <name type="scientific">Methylobacterium phyllostachyos</name>
    <dbReference type="NCBI Taxonomy" id="582672"/>
    <lineage>
        <taxon>Bacteria</taxon>
        <taxon>Pseudomonadati</taxon>
        <taxon>Pseudomonadota</taxon>
        <taxon>Alphaproteobacteria</taxon>
        <taxon>Hyphomicrobiales</taxon>
        <taxon>Methylobacteriaceae</taxon>
        <taxon>Methylobacterium</taxon>
    </lineage>
</organism>
<dbReference type="RefSeq" id="WP_091722625.1">
    <property type="nucleotide sequence ID" value="NZ_FNHS01000029.1"/>
</dbReference>
<dbReference type="OrthoDB" id="8008481at2"/>
<gene>
    <name evidence="1" type="ORF">SAMN05216360_12917</name>
</gene>
<dbReference type="STRING" id="582672.SAMN05216360_12917"/>